<organism evidence="1 2">
    <name type="scientific">Paramecium octaurelia</name>
    <dbReference type="NCBI Taxonomy" id="43137"/>
    <lineage>
        <taxon>Eukaryota</taxon>
        <taxon>Sar</taxon>
        <taxon>Alveolata</taxon>
        <taxon>Ciliophora</taxon>
        <taxon>Intramacronucleata</taxon>
        <taxon>Oligohymenophorea</taxon>
        <taxon>Peniculida</taxon>
        <taxon>Parameciidae</taxon>
        <taxon>Paramecium</taxon>
    </lineage>
</organism>
<dbReference type="AlphaFoldDB" id="A0A8S1YQ90"/>
<reference evidence="1" key="1">
    <citation type="submission" date="2021-01" db="EMBL/GenBank/DDBJ databases">
        <authorList>
            <consortium name="Genoscope - CEA"/>
            <person name="William W."/>
        </authorList>
    </citation>
    <scope>NUCLEOTIDE SEQUENCE</scope>
</reference>
<dbReference type="Proteomes" id="UP000683925">
    <property type="component" value="Unassembled WGS sequence"/>
</dbReference>
<comment type="caution">
    <text evidence="1">The sequence shown here is derived from an EMBL/GenBank/DDBJ whole genome shotgun (WGS) entry which is preliminary data.</text>
</comment>
<accession>A0A8S1YQ90</accession>
<name>A0A8S1YQ90_PAROT</name>
<dbReference type="EMBL" id="CAJJDP010000173">
    <property type="protein sequence ID" value="CAD8214142.1"/>
    <property type="molecule type" value="Genomic_DNA"/>
</dbReference>
<protein>
    <submittedName>
        <fullName evidence="1">Uncharacterized protein</fullName>
    </submittedName>
</protein>
<gene>
    <name evidence="1" type="ORF">POCTA_138.1.T1700025</name>
</gene>
<evidence type="ECO:0000313" key="2">
    <source>
        <dbReference type="Proteomes" id="UP000683925"/>
    </source>
</evidence>
<evidence type="ECO:0000313" key="1">
    <source>
        <dbReference type="EMBL" id="CAD8214142.1"/>
    </source>
</evidence>
<sequence>MLSNTNKNQIRRVDDIEKQLQDSTALLNEYNSIKEIYNQFINLKTQLNQETFKRVIEKFQEFQSKQYCTLRLHLQFKSIKALMQFNSLQKLVKSIQQHQRLNNNHQTINKAEINQFKQSNDMNKLQKIALLAIKPLKINKIFVCNFLVEQTCELIGFYQRLLYKNKDIDYQQQQLKSIYMIHFAYDLTIRANEFQTIINHYAFEKPIPYSYYIKLSEQFRLISGKVFTISLTKLYTQPYNVSFFQTDQQLSILEIMISKIQPIFTFQRNQRN</sequence>
<proteinExistence type="predicted"/>
<keyword evidence="2" id="KW-1185">Reference proteome</keyword>